<keyword evidence="1" id="KW-0812">Transmembrane</keyword>
<name>A0A9P5NG96_GYMJU</name>
<evidence type="ECO:0000313" key="3">
    <source>
        <dbReference type="Proteomes" id="UP000724874"/>
    </source>
</evidence>
<keyword evidence="3" id="KW-1185">Reference proteome</keyword>
<feature type="transmembrane region" description="Helical" evidence="1">
    <location>
        <begin position="6"/>
        <end position="25"/>
    </location>
</feature>
<proteinExistence type="predicted"/>
<keyword evidence="1" id="KW-1133">Transmembrane helix</keyword>
<protein>
    <submittedName>
        <fullName evidence="2">Uncharacterized protein</fullName>
    </submittedName>
</protein>
<feature type="transmembrane region" description="Helical" evidence="1">
    <location>
        <begin position="32"/>
        <end position="52"/>
    </location>
</feature>
<feature type="transmembrane region" description="Helical" evidence="1">
    <location>
        <begin position="58"/>
        <end position="76"/>
    </location>
</feature>
<keyword evidence="1" id="KW-0472">Membrane</keyword>
<dbReference type="Proteomes" id="UP000724874">
    <property type="component" value="Unassembled WGS sequence"/>
</dbReference>
<evidence type="ECO:0000256" key="1">
    <source>
        <dbReference type="SAM" id="Phobius"/>
    </source>
</evidence>
<evidence type="ECO:0000313" key="2">
    <source>
        <dbReference type="EMBL" id="KAF8883091.1"/>
    </source>
</evidence>
<gene>
    <name evidence="2" type="ORF">CPB84DRAFT_1790421</name>
</gene>
<reference evidence="2" key="1">
    <citation type="submission" date="2020-11" db="EMBL/GenBank/DDBJ databases">
        <authorList>
            <consortium name="DOE Joint Genome Institute"/>
            <person name="Ahrendt S."/>
            <person name="Riley R."/>
            <person name="Andreopoulos W."/>
            <person name="LaButti K."/>
            <person name="Pangilinan J."/>
            <person name="Ruiz-duenas F.J."/>
            <person name="Barrasa J.M."/>
            <person name="Sanchez-Garcia M."/>
            <person name="Camarero S."/>
            <person name="Miyauchi S."/>
            <person name="Serrano A."/>
            <person name="Linde D."/>
            <person name="Babiker R."/>
            <person name="Drula E."/>
            <person name="Ayuso-Fernandez I."/>
            <person name="Pacheco R."/>
            <person name="Padilla G."/>
            <person name="Ferreira P."/>
            <person name="Barriuso J."/>
            <person name="Kellner H."/>
            <person name="Castanera R."/>
            <person name="Alfaro M."/>
            <person name="Ramirez L."/>
            <person name="Pisabarro A.G."/>
            <person name="Kuo A."/>
            <person name="Tritt A."/>
            <person name="Lipzen A."/>
            <person name="He G."/>
            <person name="Yan M."/>
            <person name="Ng V."/>
            <person name="Cullen D."/>
            <person name="Martin F."/>
            <person name="Rosso M.-N."/>
            <person name="Henrissat B."/>
            <person name="Hibbett D."/>
            <person name="Martinez A.T."/>
            <person name="Grigoriev I.V."/>
        </authorList>
    </citation>
    <scope>NUCLEOTIDE SEQUENCE</scope>
    <source>
        <strain evidence="2">AH 44721</strain>
    </source>
</reference>
<dbReference type="AlphaFoldDB" id="A0A9P5NG96"/>
<comment type="caution">
    <text evidence="2">The sequence shown here is derived from an EMBL/GenBank/DDBJ whole genome shotgun (WGS) entry which is preliminary data.</text>
</comment>
<dbReference type="EMBL" id="JADNYJ010000118">
    <property type="protein sequence ID" value="KAF8883091.1"/>
    <property type="molecule type" value="Genomic_DNA"/>
</dbReference>
<accession>A0A9P5NG96</accession>
<sequence>MLSFAFSAVAAAVIFFRLHLSFVAFTRSQCLLLLFIHFDLWLARLSSFHFHFRLQFTAYFHSLVHFHIVIAIIIAIEHHTLI</sequence>
<organism evidence="2 3">
    <name type="scientific">Gymnopilus junonius</name>
    <name type="common">Spectacular rustgill mushroom</name>
    <name type="synonym">Gymnopilus spectabilis subsp. junonius</name>
    <dbReference type="NCBI Taxonomy" id="109634"/>
    <lineage>
        <taxon>Eukaryota</taxon>
        <taxon>Fungi</taxon>
        <taxon>Dikarya</taxon>
        <taxon>Basidiomycota</taxon>
        <taxon>Agaricomycotina</taxon>
        <taxon>Agaricomycetes</taxon>
        <taxon>Agaricomycetidae</taxon>
        <taxon>Agaricales</taxon>
        <taxon>Agaricineae</taxon>
        <taxon>Hymenogastraceae</taxon>
        <taxon>Gymnopilus</taxon>
    </lineage>
</organism>